<evidence type="ECO:0000256" key="3">
    <source>
        <dbReference type="ARBA" id="ARBA00007523"/>
    </source>
</evidence>
<evidence type="ECO:0000313" key="12">
    <source>
        <dbReference type="EMBL" id="QNV37919.1"/>
    </source>
</evidence>
<dbReference type="InterPro" id="IPR011538">
    <property type="entry name" value="Nuo51_FMN-bd"/>
</dbReference>
<evidence type="ECO:0000259" key="11">
    <source>
        <dbReference type="Pfam" id="PF10589"/>
    </source>
</evidence>
<dbReference type="Gene3D" id="1.20.1440.230">
    <property type="entry name" value="NADH-ubiquinone oxidoreductase 51kDa subunit, iron-sulphur binding domain"/>
    <property type="match status" value="1"/>
</dbReference>
<keyword evidence="6" id="KW-0288">FMN</keyword>
<reference evidence="12 13" key="1">
    <citation type="submission" date="2020-09" db="EMBL/GenBank/DDBJ databases">
        <title>Investigation of environmental microbes.</title>
        <authorList>
            <person name="Ou Y."/>
            <person name="Kang Q."/>
        </authorList>
    </citation>
    <scope>NUCLEOTIDE SEQUENCE [LARGE SCALE GENOMIC DNA]</scope>
    <source>
        <strain evidence="12 13">KJZ-14</strain>
    </source>
</reference>
<keyword evidence="9" id="KW-0411">Iron-sulfur</keyword>
<dbReference type="Pfam" id="PF10589">
    <property type="entry name" value="NADH_4Fe-4S"/>
    <property type="match status" value="1"/>
</dbReference>
<evidence type="ECO:0000256" key="2">
    <source>
        <dbReference type="ARBA" id="ARBA00001966"/>
    </source>
</evidence>
<dbReference type="GeneID" id="96622805"/>
<keyword evidence="13" id="KW-1185">Reference proteome</keyword>
<dbReference type="InterPro" id="IPR037207">
    <property type="entry name" value="Nuop51_4Fe4S-bd_sf"/>
</dbReference>
<dbReference type="GO" id="GO:0051539">
    <property type="term" value="F:4 iron, 4 sulfur cluster binding"/>
    <property type="evidence" value="ECO:0007669"/>
    <property type="project" value="UniProtKB-KW"/>
</dbReference>
<dbReference type="SUPFAM" id="SSF140490">
    <property type="entry name" value="Nqo1C-terminal domain-like"/>
    <property type="match status" value="1"/>
</dbReference>
<dbReference type="Gene3D" id="3.40.50.11540">
    <property type="entry name" value="NADH-ubiquinone oxidoreductase 51kDa subunit"/>
    <property type="match status" value="1"/>
</dbReference>
<evidence type="ECO:0000256" key="9">
    <source>
        <dbReference type="ARBA" id="ARBA00023014"/>
    </source>
</evidence>
<accession>A0A7H2BE23</accession>
<dbReference type="PANTHER" id="PTHR11780">
    <property type="entry name" value="NADH-UBIQUINONE OXIDOREDUCTASE FLAVOPROTEIN 1 NDUFV1"/>
    <property type="match status" value="1"/>
</dbReference>
<dbReference type="InterPro" id="IPR037225">
    <property type="entry name" value="Nuo51_FMN-bd_sf"/>
</dbReference>
<comment type="cofactor">
    <cofactor evidence="2">
        <name>[4Fe-4S] cluster</name>
        <dbReference type="ChEBI" id="CHEBI:49883"/>
    </cofactor>
</comment>
<dbReference type="AlphaFoldDB" id="A0A7H2BE23"/>
<keyword evidence="8" id="KW-0408">Iron</keyword>
<evidence type="ECO:0000313" key="13">
    <source>
        <dbReference type="Proteomes" id="UP000516404"/>
    </source>
</evidence>
<proteinExistence type="inferred from homology"/>
<dbReference type="InterPro" id="IPR050837">
    <property type="entry name" value="ComplexI_51kDa_subunit"/>
</dbReference>
<sequence length="419" mass="44320">MITNLPASVKIRPSIGAPRLFAAGLRADSHAHARVFGQMPQRSAAELLAEIEASGLDGRGGAGFAAYRKLVSTEPRNSTVIINAAEGEYLSYKDRVLLENARHLVFDGAQLAAQMVGATRIVLFARAESVYAVAADAKARGIEVVEAPGTFISGEASAVVNAVLTGTPKPFDHVKHLNTSEKTGTGFRTRRRGPMLVHNAETLAHLALIARYGAAWFRATGGTGTRLFTVYERAITNGNGSHDIAHVVEAPEGITVTALYEKLGLSFADNPAVLIGGLQGRWAEPHDYAQPLGTAGIPTAAGIIYPLLPTECVLTEGTRAVNYLAAQNAQQCGPCTNGLPALADVLAEMAHPSLRYSPDQLTGRIQQLQVQLAGRGICKHPDATVRFALHTAQLAAREAELHAHGQCSAQQVRSLVAVG</sequence>
<comment type="cofactor">
    <cofactor evidence="1">
        <name>FMN</name>
        <dbReference type="ChEBI" id="CHEBI:58210"/>
    </cofactor>
</comment>
<name>A0A7H2BE23_9MICC</name>
<dbReference type="InterPro" id="IPR019575">
    <property type="entry name" value="Nuop51_4Fe4S-bd"/>
</dbReference>
<dbReference type="KEGG" id="rter:IDM49_01040"/>
<feature type="domain" description="NADH-ubiquinone oxidoreductase 51kDa subunit iron-sulphur binding" evidence="11">
    <location>
        <begin position="319"/>
        <end position="394"/>
    </location>
</feature>
<gene>
    <name evidence="12" type="ORF">IDM49_01040</name>
</gene>
<feature type="domain" description="NADH-ubiquinone oxidoreductase 51kDa subunit FMN-binding" evidence="10">
    <location>
        <begin position="51"/>
        <end position="206"/>
    </location>
</feature>
<keyword evidence="4" id="KW-0004">4Fe-4S</keyword>
<evidence type="ECO:0008006" key="14">
    <source>
        <dbReference type="Google" id="ProtNLM"/>
    </source>
</evidence>
<evidence type="ECO:0000256" key="6">
    <source>
        <dbReference type="ARBA" id="ARBA00022643"/>
    </source>
</evidence>
<dbReference type="Pfam" id="PF01512">
    <property type="entry name" value="Complex1_51K"/>
    <property type="match status" value="1"/>
</dbReference>
<dbReference type="Proteomes" id="UP000516404">
    <property type="component" value="Chromosome"/>
</dbReference>
<keyword evidence="7" id="KW-0479">Metal-binding</keyword>
<dbReference type="GO" id="GO:0046872">
    <property type="term" value="F:metal ion binding"/>
    <property type="evidence" value="ECO:0007669"/>
    <property type="project" value="UniProtKB-KW"/>
</dbReference>
<keyword evidence="5" id="KW-0285">Flavoprotein</keyword>
<evidence type="ECO:0000256" key="8">
    <source>
        <dbReference type="ARBA" id="ARBA00023004"/>
    </source>
</evidence>
<dbReference type="SUPFAM" id="SSF142019">
    <property type="entry name" value="Nqo1 FMN-binding domain-like"/>
    <property type="match status" value="1"/>
</dbReference>
<evidence type="ECO:0000259" key="10">
    <source>
        <dbReference type="Pfam" id="PF01512"/>
    </source>
</evidence>
<dbReference type="PANTHER" id="PTHR11780:SF10">
    <property type="entry name" value="NADH DEHYDROGENASE [UBIQUINONE] FLAVOPROTEIN 1, MITOCHONDRIAL"/>
    <property type="match status" value="1"/>
</dbReference>
<dbReference type="RefSeq" id="WP_190724714.1">
    <property type="nucleotide sequence ID" value="NZ_CP061539.1"/>
</dbReference>
<evidence type="ECO:0000256" key="5">
    <source>
        <dbReference type="ARBA" id="ARBA00022630"/>
    </source>
</evidence>
<dbReference type="EMBL" id="CP061539">
    <property type="protein sequence ID" value="QNV37919.1"/>
    <property type="molecule type" value="Genomic_DNA"/>
</dbReference>
<evidence type="ECO:0000256" key="4">
    <source>
        <dbReference type="ARBA" id="ARBA00022485"/>
    </source>
</evidence>
<protein>
    <recommendedName>
        <fullName evidence="14">NADH-quinone oxidoreductase subunit F</fullName>
    </recommendedName>
</protein>
<dbReference type="GO" id="GO:0045333">
    <property type="term" value="P:cellular respiration"/>
    <property type="evidence" value="ECO:0007669"/>
    <property type="project" value="TreeGrafter"/>
</dbReference>
<comment type="similarity">
    <text evidence="3">Belongs to the complex I 51 kDa subunit family.</text>
</comment>
<evidence type="ECO:0000256" key="7">
    <source>
        <dbReference type="ARBA" id="ARBA00022723"/>
    </source>
</evidence>
<dbReference type="GO" id="GO:0003954">
    <property type="term" value="F:NADH dehydrogenase activity"/>
    <property type="evidence" value="ECO:0007669"/>
    <property type="project" value="TreeGrafter"/>
</dbReference>
<evidence type="ECO:0000256" key="1">
    <source>
        <dbReference type="ARBA" id="ARBA00001917"/>
    </source>
</evidence>
<organism evidence="12 13">
    <name type="scientific">Rothia terrae</name>
    <dbReference type="NCBI Taxonomy" id="396015"/>
    <lineage>
        <taxon>Bacteria</taxon>
        <taxon>Bacillati</taxon>
        <taxon>Actinomycetota</taxon>
        <taxon>Actinomycetes</taxon>
        <taxon>Micrococcales</taxon>
        <taxon>Micrococcaceae</taxon>
        <taxon>Rothia</taxon>
    </lineage>
</organism>